<gene>
    <name evidence="2" type="primary">Srst</name>
    <name evidence="2" type="ORF">L345_16277</name>
</gene>
<proteinExistence type="predicted"/>
<name>V8N6V9_OPHHA</name>
<comment type="caution">
    <text evidence="2">The sequence shown here is derived from an EMBL/GenBank/DDBJ whole genome shotgun (WGS) entry which is preliminary data.</text>
</comment>
<feature type="compositionally biased region" description="Basic residues" evidence="1">
    <location>
        <begin position="133"/>
        <end position="146"/>
    </location>
</feature>
<evidence type="ECO:0000313" key="3">
    <source>
        <dbReference type="Proteomes" id="UP000018936"/>
    </source>
</evidence>
<dbReference type="EMBL" id="AZIM01007370">
    <property type="protein sequence ID" value="ETE58004.1"/>
    <property type="molecule type" value="Genomic_DNA"/>
</dbReference>
<keyword evidence="3" id="KW-1185">Reference proteome</keyword>
<dbReference type="AlphaFoldDB" id="V8N6V9"/>
<feature type="compositionally biased region" description="Basic and acidic residues" evidence="1">
    <location>
        <begin position="147"/>
        <end position="229"/>
    </location>
</feature>
<feature type="compositionally biased region" description="Pro residues" evidence="1">
    <location>
        <begin position="284"/>
        <end position="297"/>
    </location>
</feature>
<feature type="non-terminal residue" evidence="2">
    <location>
        <position position="1"/>
    </location>
</feature>
<evidence type="ECO:0000256" key="1">
    <source>
        <dbReference type="SAM" id="MobiDB-lite"/>
    </source>
</evidence>
<protein>
    <submittedName>
        <fullName evidence="2">Octapeptide-repeat protein T2</fullName>
    </submittedName>
</protein>
<accession>V8N6V9</accession>
<feature type="region of interest" description="Disordered" evidence="1">
    <location>
        <begin position="272"/>
        <end position="378"/>
    </location>
</feature>
<evidence type="ECO:0000313" key="2">
    <source>
        <dbReference type="EMBL" id="ETE58004.1"/>
    </source>
</evidence>
<feature type="compositionally biased region" description="Basic and acidic residues" evidence="1">
    <location>
        <begin position="307"/>
        <end position="319"/>
    </location>
</feature>
<feature type="region of interest" description="Disordered" evidence="1">
    <location>
        <begin position="130"/>
        <end position="240"/>
    </location>
</feature>
<dbReference type="Proteomes" id="UP000018936">
    <property type="component" value="Unassembled WGS sequence"/>
</dbReference>
<sequence length="378" mass="42148">MLKVHTHLCACMRNPHAAHLCTRVCDPLHMHMSPTNASPPTHVWQIPNNQLAGGVTCACAVDLFRVMVRMPAEIALRATSDTCAIGLPSRVKKERKKEDRSPIFTARRLQGGFLGPRGVQWRLLEAFKGETKKGRKKEKERKRKKERGREGKGMEKERKGGKGERKEGRKEGGRKQERERKGGREGRKEERMKGREGRKKEREGGKAERGKGREKGGREGEREKGEEGRTTNPGTRCSFRECFETAQQSRAGRDFRGHLVQPLVSSRRHLGYFGASPSHMSTKPCPPSHMPPKPCPPMWMAEVSDSVDEREPVRESGKDLDEDPASDAGIGPGPSESGVLPSELLESGSSKAEDPGEPVPSVRVHRAAKRREQLKQKG</sequence>
<reference evidence="2 3" key="1">
    <citation type="journal article" date="2013" name="Proc. Natl. Acad. Sci. U.S.A.">
        <title>The king cobra genome reveals dynamic gene evolution and adaptation in the snake venom system.</title>
        <authorList>
            <person name="Vonk F.J."/>
            <person name="Casewell N.R."/>
            <person name="Henkel C.V."/>
            <person name="Heimberg A.M."/>
            <person name="Jansen H.J."/>
            <person name="McCleary R.J."/>
            <person name="Kerkkamp H.M."/>
            <person name="Vos R.A."/>
            <person name="Guerreiro I."/>
            <person name="Calvete J.J."/>
            <person name="Wuster W."/>
            <person name="Woods A.E."/>
            <person name="Logan J.M."/>
            <person name="Harrison R.A."/>
            <person name="Castoe T.A."/>
            <person name="de Koning A.P."/>
            <person name="Pollock D.D."/>
            <person name="Yandell M."/>
            <person name="Calderon D."/>
            <person name="Renjifo C."/>
            <person name="Currier R.B."/>
            <person name="Salgado D."/>
            <person name="Pla D."/>
            <person name="Sanz L."/>
            <person name="Hyder A.S."/>
            <person name="Ribeiro J.M."/>
            <person name="Arntzen J.W."/>
            <person name="van den Thillart G.E."/>
            <person name="Boetzer M."/>
            <person name="Pirovano W."/>
            <person name="Dirks R.P."/>
            <person name="Spaink H.P."/>
            <person name="Duboule D."/>
            <person name="McGlinn E."/>
            <person name="Kini R.M."/>
            <person name="Richardson M.K."/>
        </authorList>
    </citation>
    <scope>NUCLEOTIDE SEQUENCE</scope>
    <source>
        <tissue evidence="2">Blood</tissue>
    </source>
</reference>
<organism evidence="2 3">
    <name type="scientific">Ophiophagus hannah</name>
    <name type="common">King cobra</name>
    <name type="synonym">Naja hannah</name>
    <dbReference type="NCBI Taxonomy" id="8665"/>
    <lineage>
        <taxon>Eukaryota</taxon>
        <taxon>Metazoa</taxon>
        <taxon>Chordata</taxon>
        <taxon>Craniata</taxon>
        <taxon>Vertebrata</taxon>
        <taxon>Euteleostomi</taxon>
        <taxon>Lepidosauria</taxon>
        <taxon>Squamata</taxon>
        <taxon>Bifurcata</taxon>
        <taxon>Unidentata</taxon>
        <taxon>Episquamata</taxon>
        <taxon>Toxicofera</taxon>
        <taxon>Serpentes</taxon>
        <taxon>Colubroidea</taxon>
        <taxon>Elapidae</taxon>
        <taxon>Elapinae</taxon>
        <taxon>Ophiophagus</taxon>
    </lineage>
</organism>